<dbReference type="InterPro" id="IPR037294">
    <property type="entry name" value="ABC_BtuC-like"/>
</dbReference>
<evidence type="ECO:0000256" key="4">
    <source>
        <dbReference type="ARBA" id="ARBA00022475"/>
    </source>
</evidence>
<evidence type="ECO:0000256" key="1">
    <source>
        <dbReference type="ARBA" id="ARBA00004651"/>
    </source>
</evidence>
<feature type="transmembrane region" description="Helical" evidence="8">
    <location>
        <begin position="304"/>
        <end position="321"/>
    </location>
</feature>
<keyword evidence="5 8" id="KW-0812">Transmembrane</keyword>
<evidence type="ECO:0000256" key="5">
    <source>
        <dbReference type="ARBA" id="ARBA00022692"/>
    </source>
</evidence>
<evidence type="ECO:0000313" key="10">
    <source>
        <dbReference type="Proteomes" id="UP000076947"/>
    </source>
</evidence>
<feature type="transmembrane region" description="Helical" evidence="8">
    <location>
        <begin position="268"/>
        <end position="292"/>
    </location>
</feature>
<comment type="similarity">
    <text evidence="2">Belongs to the binding-protein-dependent transport system permease family. FecCD subfamily.</text>
</comment>
<dbReference type="GO" id="GO:0005886">
    <property type="term" value="C:plasma membrane"/>
    <property type="evidence" value="ECO:0007669"/>
    <property type="project" value="UniProtKB-SubCell"/>
</dbReference>
<dbReference type="Pfam" id="PF01032">
    <property type="entry name" value="FecCD"/>
    <property type="match status" value="1"/>
</dbReference>
<dbReference type="Gene3D" id="1.10.3470.10">
    <property type="entry name" value="ABC transporter involved in vitamin B12 uptake, BtuC"/>
    <property type="match status" value="1"/>
</dbReference>
<evidence type="ECO:0000256" key="3">
    <source>
        <dbReference type="ARBA" id="ARBA00022448"/>
    </source>
</evidence>
<dbReference type="CDD" id="cd06550">
    <property type="entry name" value="TM_ABC_iron-siderophores_like"/>
    <property type="match status" value="1"/>
</dbReference>
<dbReference type="Proteomes" id="UP000076947">
    <property type="component" value="Unassembled WGS sequence"/>
</dbReference>
<protein>
    <submittedName>
        <fullName evidence="9">Iron ABC transporter permease</fullName>
    </submittedName>
</protein>
<dbReference type="RefSeq" id="WP_066838870.1">
    <property type="nucleotide sequence ID" value="NZ_CAJUDP010000041.1"/>
</dbReference>
<evidence type="ECO:0000256" key="6">
    <source>
        <dbReference type="ARBA" id="ARBA00022989"/>
    </source>
</evidence>
<dbReference type="InterPro" id="IPR000522">
    <property type="entry name" value="ABC_transptr_permease_BtuC"/>
</dbReference>
<dbReference type="GO" id="GO:0033214">
    <property type="term" value="P:siderophore-iron import into cell"/>
    <property type="evidence" value="ECO:0007669"/>
    <property type="project" value="TreeGrafter"/>
</dbReference>
<keyword evidence="7 8" id="KW-0472">Membrane</keyword>
<feature type="transmembrane region" description="Helical" evidence="8">
    <location>
        <begin position="218"/>
        <end position="238"/>
    </location>
</feature>
<dbReference type="PANTHER" id="PTHR30472:SF24">
    <property type="entry name" value="FERRIC ENTEROBACTIN TRANSPORT SYSTEM PERMEASE PROTEIN FEPG"/>
    <property type="match status" value="1"/>
</dbReference>
<feature type="transmembrane region" description="Helical" evidence="8">
    <location>
        <begin position="333"/>
        <end position="353"/>
    </location>
</feature>
<dbReference type="SUPFAM" id="SSF81345">
    <property type="entry name" value="ABC transporter involved in vitamin B12 uptake, BtuC"/>
    <property type="match status" value="1"/>
</dbReference>
<keyword evidence="6 8" id="KW-1133">Transmembrane helix</keyword>
<keyword evidence="10" id="KW-1185">Reference proteome</keyword>
<gene>
    <name evidence="9" type="ORF">AYJ05_11240</name>
</gene>
<evidence type="ECO:0000256" key="8">
    <source>
        <dbReference type="SAM" id="Phobius"/>
    </source>
</evidence>
<dbReference type="PANTHER" id="PTHR30472">
    <property type="entry name" value="FERRIC ENTEROBACTIN TRANSPORT SYSTEM PERMEASE PROTEIN"/>
    <property type="match status" value="1"/>
</dbReference>
<feature type="transmembrane region" description="Helical" evidence="8">
    <location>
        <begin position="176"/>
        <end position="198"/>
    </location>
</feature>
<evidence type="ECO:0000313" key="9">
    <source>
        <dbReference type="EMBL" id="OAH30222.1"/>
    </source>
</evidence>
<feature type="transmembrane region" description="Helical" evidence="8">
    <location>
        <begin position="146"/>
        <end position="164"/>
    </location>
</feature>
<evidence type="ECO:0000256" key="7">
    <source>
        <dbReference type="ARBA" id="ARBA00023136"/>
    </source>
</evidence>
<dbReference type="AlphaFoldDB" id="A0A177IN24"/>
<keyword evidence="3" id="KW-0813">Transport</keyword>
<proteinExistence type="inferred from homology"/>
<dbReference type="EMBL" id="LSTQ01000009">
    <property type="protein sequence ID" value="OAH30222.1"/>
    <property type="molecule type" value="Genomic_DNA"/>
</dbReference>
<sequence>MVNTATSTADSELEFGRKIFRIGPKDRPFMLIGARTAVITVSLWLATAVIAIFSLVDGSASITVAEAFAALTGNGDSYTNMIVVEWRAPRTLLAILLGATLAMSGAIFQNLTANPLGSPDVIGFQTGSYTGALIVMLIIGGGSTQTLIGALIGGITTALVVFFLASKRGFAGGVRLIIVGIAVSAMLASLNVWILLTASVEDAIMASLWGAGNLAGTSWNSLLLAVVGSAIFIVMAAFLARPMRLMQIGIPFAVALGQNVRLVQILAVVAGIGLTALATATAGPISFIALAAPQIARRLVHVDGLALAPTAAVGSFLLILADTVAQRIDPESPLPVGIVTVSIGGVYFLWLLMREGRRK</sequence>
<name>A0A177IN24_9CORY</name>
<organism evidence="9 10">
    <name type="scientific">Corynebacterium stationis</name>
    <dbReference type="NCBI Taxonomy" id="1705"/>
    <lineage>
        <taxon>Bacteria</taxon>
        <taxon>Bacillati</taxon>
        <taxon>Actinomycetota</taxon>
        <taxon>Actinomycetes</taxon>
        <taxon>Mycobacteriales</taxon>
        <taxon>Corynebacteriaceae</taxon>
        <taxon>Corynebacterium</taxon>
    </lineage>
</organism>
<feature type="transmembrane region" description="Helical" evidence="8">
    <location>
        <begin position="121"/>
        <end position="140"/>
    </location>
</feature>
<dbReference type="OrthoDB" id="4455417at2"/>
<feature type="transmembrane region" description="Helical" evidence="8">
    <location>
        <begin position="91"/>
        <end position="109"/>
    </location>
</feature>
<keyword evidence="4" id="KW-1003">Cell membrane</keyword>
<comment type="subcellular location">
    <subcellularLocation>
        <location evidence="1">Cell membrane</location>
        <topology evidence="1">Multi-pass membrane protein</topology>
    </subcellularLocation>
</comment>
<accession>A0A177IN24</accession>
<feature type="transmembrane region" description="Helical" evidence="8">
    <location>
        <begin position="29"/>
        <end position="56"/>
    </location>
</feature>
<reference evidence="10" key="1">
    <citation type="submission" date="2016-02" db="EMBL/GenBank/DDBJ databases">
        <authorList>
            <person name="Kaur G."/>
            <person name="Nair G.R."/>
            <person name="Mayilraj S."/>
        </authorList>
    </citation>
    <scope>NUCLEOTIDE SEQUENCE [LARGE SCALE GENOMIC DNA]</scope>
    <source>
        <strain evidence="10">GA-15</strain>
    </source>
</reference>
<dbReference type="GO" id="GO:0022857">
    <property type="term" value="F:transmembrane transporter activity"/>
    <property type="evidence" value="ECO:0007669"/>
    <property type="project" value="InterPro"/>
</dbReference>
<comment type="caution">
    <text evidence="9">The sequence shown here is derived from an EMBL/GenBank/DDBJ whole genome shotgun (WGS) entry which is preliminary data.</text>
</comment>
<evidence type="ECO:0000256" key="2">
    <source>
        <dbReference type="ARBA" id="ARBA00007935"/>
    </source>
</evidence>